<dbReference type="InterPro" id="IPR036188">
    <property type="entry name" value="FAD/NAD-bd_sf"/>
</dbReference>
<feature type="domain" description="FAD dependent oxidoreductase" evidence="3">
    <location>
        <begin position="2"/>
        <end position="399"/>
    </location>
</feature>
<evidence type="ECO:0000259" key="3">
    <source>
        <dbReference type="Pfam" id="PF01266"/>
    </source>
</evidence>
<dbReference type="PANTHER" id="PTHR13847">
    <property type="entry name" value="SARCOSINE DEHYDROGENASE-RELATED"/>
    <property type="match status" value="1"/>
</dbReference>
<dbReference type="Gene3D" id="3.50.50.60">
    <property type="entry name" value="FAD/NAD(P)-binding domain"/>
    <property type="match status" value="2"/>
</dbReference>
<dbReference type="NCBIfam" id="NF001933">
    <property type="entry name" value="PRK00711.1"/>
    <property type="match status" value="1"/>
</dbReference>
<evidence type="ECO:0000313" key="4">
    <source>
        <dbReference type="EMBL" id="MET3596747.1"/>
    </source>
</evidence>
<gene>
    <name evidence="4" type="ORF">ABID26_006169</name>
</gene>
<accession>A0ABV2I355</accession>
<protein>
    <submittedName>
        <fullName evidence="4">D-amino-acid dehydrogenase</fullName>
        <ecNumber evidence="4">1.4.99.-</ecNumber>
    </submittedName>
</protein>
<dbReference type="EC" id="1.4.99.-" evidence="4"/>
<comment type="caution">
    <text evidence="4">The sequence shown here is derived from an EMBL/GenBank/DDBJ whole genome shotgun (WGS) entry which is preliminary data.</text>
</comment>
<evidence type="ECO:0000256" key="2">
    <source>
        <dbReference type="ARBA" id="ARBA00023002"/>
    </source>
</evidence>
<dbReference type="SUPFAM" id="SSF51905">
    <property type="entry name" value="FAD/NAD(P)-binding domain"/>
    <property type="match status" value="1"/>
</dbReference>
<dbReference type="RefSeq" id="WP_126096997.1">
    <property type="nucleotide sequence ID" value="NZ_JBEPLM010000017.1"/>
</dbReference>
<dbReference type="Proteomes" id="UP001549036">
    <property type="component" value="Unassembled WGS sequence"/>
</dbReference>
<proteinExistence type="inferred from homology"/>
<dbReference type="SUPFAM" id="SSF54373">
    <property type="entry name" value="FAD-linked reductases, C-terminal domain"/>
    <property type="match status" value="1"/>
</dbReference>
<dbReference type="InterPro" id="IPR006076">
    <property type="entry name" value="FAD-dep_OxRdtase"/>
</dbReference>
<name>A0ABV2I355_9HYPH</name>
<sequence length="414" mass="45142">MRVIVLGGGVVGVTTAYQLQKDGHEVVILERQLQVAAETSWGNAGMIAPGHSFVWSSPKAPMILLKSLVLKDQALRFKLSADPRLYSWSWLFLMECTAEKARRNTLLKHRLAAYSQSVLHEVVADEQIEYDRNGRGILYFHRSQQALDKGVEHMKLLESDGQEITVLDRDGVVALDPSLASAREKIAGGIHCPTDETGDPAKFTRALAAKVVERGGEIRTGTTITGIETSGGDGVTQVLTDKGNFKGDAYVLALGSYSPLIARTIGIGLPIYPIKGYSLTIPVGNRPHPPTIASVDEHNLVAISRFGDRIRVTATAEFAGYDTSHKPADFAFMKGVTRELYPEGADYDRAEMWAGLRPMTPNNLPEFGRRRLGNLYLNTGHGHIGWTMSHGSARITADLIAGRKPAISMDGLLN</sequence>
<keyword evidence="5" id="KW-1185">Reference proteome</keyword>
<dbReference type="EMBL" id="JBEPLM010000017">
    <property type="protein sequence ID" value="MET3596747.1"/>
    <property type="molecule type" value="Genomic_DNA"/>
</dbReference>
<dbReference type="GO" id="GO:0016491">
    <property type="term" value="F:oxidoreductase activity"/>
    <property type="evidence" value="ECO:0007669"/>
    <property type="project" value="UniProtKB-KW"/>
</dbReference>
<comment type="similarity">
    <text evidence="1">Belongs to the DadA oxidoreductase family.</text>
</comment>
<dbReference type="Gene3D" id="3.30.9.10">
    <property type="entry name" value="D-Amino Acid Oxidase, subunit A, domain 2"/>
    <property type="match status" value="1"/>
</dbReference>
<evidence type="ECO:0000256" key="1">
    <source>
        <dbReference type="ARBA" id="ARBA00009410"/>
    </source>
</evidence>
<reference evidence="4 5" key="1">
    <citation type="submission" date="2024-06" db="EMBL/GenBank/DDBJ databases">
        <title>Genomic Encyclopedia of Type Strains, Phase IV (KMG-IV): sequencing the most valuable type-strain genomes for metagenomic binning, comparative biology and taxonomic classification.</title>
        <authorList>
            <person name="Goeker M."/>
        </authorList>
    </citation>
    <scope>NUCLEOTIDE SEQUENCE [LARGE SCALE GENOMIC DNA]</scope>
    <source>
        <strain evidence="4 5">DSM 29846</strain>
    </source>
</reference>
<dbReference type="Pfam" id="PF01266">
    <property type="entry name" value="DAO"/>
    <property type="match status" value="1"/>
</dbReference>
<dbReference type="PANTHER" id="PTHR13847:SF280">
    <property type="entry name" value="D-AMINO ACID DEHYDROGENASE"/>
    <property type="match status" value="1"/>
</dbReference>
<evidence type="ECO:0000313" key="5">
    <source>
        <dbReference type="Proteomes" id="UP001549036"/>
    </source>
</evidence>
<keyword evidence="2 4" id="KW-0560">Oxidoreductase</keyword>
<organism evidence="4 5">
    <name type="scientific">Mesorhizobium shonense</name>
    <dbReference type="NCBI Taxonomy" id="1209948"/>
    <lineage>
        <taxon>Bacteria</taxon>
        <taxon>Pseudomonadati</taxon>
        <taxon>Pseudomonadota</taxon>
        <taxon>Alphaproteobacteria</taxon>
        <taxon>Hyphomicrobiales</taxon>
        <taxon>Phyllobacteriaceae</taxon>
        <taxon>Mesorhizobium</taxon>
    </lineage>
</organism>